<evidence type="ECO:0000256" key="5">
    <source>
        <dbReference type="ARBA" id="ARBA00022553"/>
    </source>
</evidence>
<feature type="compositionally biased region" description="Polar residues" evidence="9">
    <location>
        <begin position="65"/>
        <end position="76"/>
    </location>
</feature>
<dbReference type="OrthoDB" id="10264446at2759"/>
<dbReference type="GO" id="GO:0000776">
    <property type="term" value="C:kinetochore"/>
    <property type="evidence" value="ECO:0007669"/>
    <property type="project" value="UniProtKB-ARBA"/>
</dbReference>
<name>A0A6A5TQW9_9PLEO</name>
<reference evidence="10" key="1">
    <citation type="journal article" date="2020" name="Stud. Mycol.">
        <title>101 Dothideomycetes genomes: a test case for predicting lifestyles and emergence of pathogens.</title>
        <authorList>
            <person name="Haridas S."/>
            <person name="Albert R."/>
            <person name="Binder M."/>
            <person name="Bloem J."/>
            <person name="Labutti K."/>
            <person name="Salamov A."/>
            <person name="Andreopoulos B."/>
            <person name="Baker S."/>
            <person name="Barry K."/>
            <person name="Bills G."/>
            <person name="Bluhm B."/>
            <person name="Cannon C."/>
            <person name="Castanera R."/>
            <person name="Culley D."/>
            <person name="Daum C."/>
            <person name="Ezra D."/>
            <person name="Gonzalez J."/>
            <person name="Henrissat B."/>
            <person name="Kuo A."/>
            <person name="Liang C."/>
            <person name="Lipzen A."/>
            <person name="Lutzoni F."/>
            <person name="Magnuson J."/>
            <person name="Mondo S."/>
            <person name="Nolan M."/>
            <person name="Ohm R."/>
            <person name="Pangilinan J."/>
            <person name="Park H.-J."/>
            <person name="Ramirez L."/>
            <person name="Alfaro M."/>
            <person name="Sun H."/>
            <person name="Tritt A."/>
            <person name="Yoshinaga Y."/>
            <person name="Zwiers L.-H."/>
            <person name="Turgeon B."/>
            <person name="Goodwin S."/>
            <person name="Spatafora J."/>
            <person name="Crous P."/>
            <person name="Grigoriev I."/>
        </authorList>
    </citation>
    <scope>NUCLEOTIDE SEQUENCE</scope>
    <source>
        <strain evidence="10">CBS 675.92</strain>
    </source>
</reference>
<evidence type="ECO:0000256" key="6">
    <source>
        <dbReference type="ARBA" id="ARBA00023242"/>
    </source>
</evidence>
<keyword evidence="11" id="KW-1185">Reference proteome</keyword>
<dbReference type="Gene3D" id="1.25.10.10">
    <property type="entry name" value="Leucine-rich Repeat Variant"/>
    <property type="match status" value="1"/>
</dbReference>
<comment type="subunit">
    <text evidence="7">PP2A consists of a common heterodimeric core enzyme, composed of a 36 kDa catalytic subunit (subunit C) and a 65 kDa constant regulatory subunit (PR65 or subunit A), that associates with a variety of regulatory subunits. Proteins that associate with the core dimer include three families of regulatory subunits B (the R2/B/PR55/B55, R3/B''/PR72/PR130/PR59 and R5/B'/B56 families), the 48 kDa variable regulatory subunit, viral proteins, and cell signaling molecules.</text>
</comment>
<organism evidence="10 11">
    <name type="scientific">Byssothecium circinans</name>
    <dbReference type="NCBI Taxonomy" id="147558"/>
    <lineage>
        <taxon>Eukaryota</taxon>
        <taxon>Fungi</taxon>
        <taxon>Dikarya</taxon>
        <taxon>Ascomycota</taxon>
        <taxon>Pezizomycotina</taxon>
        <taxon>Dothideomycetes</taxon>
        <taxon>Pleosporomycetidae</taxon>
        <taxon>Pleosporales</taxon>
        <taxon>Massarineae</taxon>
        <taxon>Massarinaceae</taxon>
        <taxon>Byssothecium</taxon>
    </lineage>
</organism>
<feature type="compositionally biased region" description="Polar residues" evidence="9">
    <location>
        <begin position="42"/>
        <end position="54"/>
    </location>
</feature>
<sequence length="662" mass="74721">MKGFRQRLSRNKSEKSSKKKESNSGTSSPSHGASNSPSGSAQGTPSSSQTQLTDGRNKPLPSGDAPNNANSAQLGQPGTAGLVSGAQFGGPQMSGGPSNVGGSGPGTPPRSNPSLTPSVIISPSAPHIPPPGAPETMPGDLQPPKSISKSHRLQTTPKDTLEGIRTPKRQHSSRFDISDQRQRELEKLPGFHEVPPNKREELFMQKLDQCNIIFDFNDQTGDMKSKEIKRLALHELLDYVANNRQVITERMYPRVVEMFAKNLFRPIPPPMNPQGEAFDPEEDEPVLEVAWPHIQVVYEFFLRFIESQDFNTNIAKAYIDHSFVLNLLELFDSEDPRERDFLKTTLHRIYGKFLNLRSYIRRSINNVFFQFTYETERFNGIAELLEILGSIINGFALPLKEEHKLFLTRVLIPLHKVKSLSMYHPQLAYCIVQFLEKDAALTEEVVLGLLRYWPKVNSTKEVMFLNEVEDIFEVMDPAEFAKVQEPLFHQLAKSVASPHFQVAERALYFWNNEYFCNLVSDNVEVILPIMFAPLYENSKGHWNRTIHGMVYNAMKLFMEVNPQLFDDCSHDYAENQNNASERQKARESRWAALEKLAEAQKNGTAVDRPAGTANVGSPMRLEDSDPLSQGRLEALRLQDDANAPKDRRPEEFERQGSQTSVR</sequence>
<evidence type="ECO:0000256" key="7">
    <source>
        <dbReference type="ARBA" id="ARBA00064351"/>
    </source>
</evidence>
<dbReference type="GO" id="GO:0051754">
    <property type="term" value="P:meiotic sister chromatid cohesion, centromeric"/>
    <property type="evidence" value="ECO:0007669"/>
    <property type="project" value="UniProtKB-ARBA"/>
</dbReference>
<dbReference type="Pfam" id="PF01603">
    <property type="entry name" value="B56"/>
    <property type="match status" value="1"/>
</dbReference>
<dbReference type="GO" id="GO:0005737">
    <property type="term" value="C:cytoplasm"/>
    <property type="evidence" value="ECO:0007669"/>
    <property type="project" value="UniProtKB-SubCell"/>
</dbReference>
<keyword evidence="4" id="KW-0963">Cytoplasm</keyword>
<feature type="compositionally biased region" description="Low complexity" evidence="9">
    <location>
        <begin position="23"/>
        <end position="41"/>
    </location>
</feature>
<evidence type="ECO:0000256" key="1">
    <source>
        <dbReference type="ARBA" id="ARBA00004123"/>
    </source>
</evidence>
<dbReference type="GO" id="GO:0007165">
    <property type="term" value="P:signal transduction"/>
    <property type="evidence" value="ECO:0007669"/>
    <property type="project" value="InterPro"/>
</dbReference>
<evidence type="ECO:0000256" key="3">
    <source>
        <dbReference type="ARBA" id="ARBA00008259"/>
    </source>
</evidence>
<dbReference type="InterPro" id="IPR016024">
    <property type="entry name" value="ARM-type_fold"/>
</dbReference>
<dbReference type="AlphaFoldDB" id="A0A6A5TQW9"/>
<feature type="compositionally biased region" description="Basic residues" evidence="9">
    <location>
        <begin position="1"/>
        <end position="10"/>
    </location>
</feature>
<evidence type="ECO:0000256" key="2">
    <source>
        <dbReference type="ARBA" id="ARBA00004496"/>
    </source>
</evidence>
<dbReference type="GO" id="GO:0005634">
    <property type="term" value="C:nucleus"/>
    <property type="evidence" value="ECO:0007669"/>
    <property type="project" value="UniProtKB-SubCell"/>
</dbReference>
<dbReference type="GO" id="GO:0005816">
    <property type="term" value="C:spindle pole body"/>
    <property type="evidence" value="ECO:0007669"/>
    <property type="project" value="UniProtKB-ARBA"/>
</dbReference>
<dbReference type="Proteomes" id="UP000800035">
    <property type="component" value="Unassembled WGS sequence"/>
</dbReference>
<comment type="subcellular location">
    <subcellularLocation>
        <location evidence="2">Cytoplasm</location>
    </subcellularLocation>
    <subcellularLocation>
        <location evidence="1">Nucleus</location>
    </subcellularLocation>
</comment>
<dbReference type="PANTHER" id="PTHR10257:SF3">
    <property type="entry name" value="SERINE_THREONINE-PROTEIN PHOSPHATASE 2A 56 KDA REGULATORY SUBUNIT GAMMA ISOFORM"/>
    <property type="match status" value="1"/>
</dbReference>
<protein>
    <recommendedName>
        <fullName evidence="8">Serine/threonine-protein phosphatase 2A 56 kDa regulatory subunit</fullName>
    </recommendedName>
</protein>
<dbReference type="GO" id="GO:0000159">
    <property type="term" value="C:protein phosphatase type 2A complex"/>
    <property type="evidence" value="ECO:0007669"/>
    <property type="project" value="UniProtKB-UniRule"/>
</dbReference>
<evidence type="ECO:0000313" key="11">
    <source>
        <dbReference type="Proteomes" id="UP000800035"/>
    </source>
</evidence>
<proteinExistence type="inferred from homology"/>
<dbReference type="GO" id="GO:1901991">
    <property type="term" value="P:negative regulation of mitotic cell cycle phase transition"/>
    <property type="evidence" value="ECO:0007669"/>
    <property type="project" value="UniProtKB-ARBA"/>
</dbReference>
<evidence type="ECO:0000256" key="8">
    <source>
        <dbReference type="PIRNR" id="PIRNR028043"/>
    </source>
</evidence>
<dbReference type="EMBL" id="ML977000">
    <property type="protein sequence ID" value="KAF1954109.1"/>
    <property type="molecule type" value="Genomic_DNA"/>
</dbReference>
<dbReference type="FunFam" id="1.25.10.10:FF:000016">
    <property type="entry name" value="Serine/threonine-protein phosphatase 2A 56 kDa regulatory subunit"/>
    <property type="match status" value="1"/>
</dbReference>
<dbReference type="InterPro" id="IPR011989">
    <property type="entry name" value="ARM-like"/>
</dbReference>
<dbReference type="SUPFAM" id="SSF48371">
    <property type="entry name" value="ARM repeat"/>
    <property type="match status" value="1"/>
</dbReference>
<feature type="region of interest" description="Disordered" evidence="9">
    <location>
        <begin position="600"/>
        <end position="662"/>
    </location>
</feature>
<comment type="similarity">
    <text evidence="3">Belongs to the phosphatase 2A regulatory subunit B family.</text>
</comment>
<feature type="compositionally biased region" description="Basic and acidic residues" evidence="9">
    <location>
        <begin position="11"/>
        <end position="22"/>
    </location>
</feature>
<dbReference type="GO" id="GO:0098813">
    <property type="term" value="P:nuclear chromosome segregation"/>
    <property type="evidence" value="ECO:0007669"/>
    <property type="project" value="UniProtKB-ARBA"/>
</dbReference>
<dbReference type="GO" id="GO:0019888">
    <property type="term" value="F:protein phosphatase regulator activity"/>
    <property type="evidence" value="ECO:0007669"/>
    <property type="project" value="UniProtKB-UniRule"/>
</dbReference>
<feature type="region of interest" description="Disordered" evidence="9">
    <location>
        <begin position="1"/>
        <end position="180"/>
    </location>
</feature>
<accession>A0A6A5TQW9</accession>
<gene>
    <name evidence="10" type="ORF">CC80DRAFT_567897</name>
</gene>
<evidence type="ECO:0000256" key="9">
    <source>
        <dbReference type="SAM" id="MobiDB-lite"/>
    </source>
</evidence>
<dbReference type="PIRSF" id="PIRSF028043">
    <property type="entry name" value="PP2A_B56"/>
    <property type="match status" value="1"/>
</dbReference>
<evidence type="ECO:0000313" key="10">
    <source>
        <dbReference type="EMBL" id="KAF1954109.1"/>
    </source>
</evidence>
<evidence type="ECO:0000256" key="4">
    <source>
        <dbReference type="ARBA" id="ARBA00022490"/>
    </source>
</evidence>
<keyword evidence="5" id="KW-0597">Phosphoprotein</keyword>
<comment type="function">
    <text evidence="8">The B regulatory subunit might modulate substrate selectivity and catalytic activity, and also might direct the localization of the catalytic enzyme to a particular subcellular compartment.</text>
</comment>
<feature type="compositionally biased region" description="Basic and acidic residues" evidence="9">
    <location>
        <begin position="633"/>
        <end position="654"/>
    </location>
</feature>
<keyword evidence="6" id="KW-0539">Nucleus</keyword>
<dbReference type="InterPro" id="IPR002554">
    <property type="entry name" value="PP2A_B56"/>
</dbReference>
<dbReference type="PANTHER" id="PTHR10257">
    <property type="entry name" value="SERINE/THREONINE PROTEIN PHOSPHATASE 2A PP2A REGULATORY SUBUNIT B"/>
    <property type="match status" value="1"/>
</dbReference>